<accession>A0A2H9YSR6</accession>
<dbReference type="Proteomes" id="UP000243446">
    <property type="component" value="Unassembled WGS sequence"/>
</dbReference>
<proteinExistence type="predicted"/>
<dbReference type="EMBL" id="PHRG01000002">
    <property type="protein sequence ID" value="PJO75698.1"/>
    <property type="molecule type" value="Genomic_DNA"/>
</dbReference>
<protein>
    <submittedName>
        <fullName evidence="1">Uncharacterized protein</fullName>
    </submittedName>
</protein>
<reference evidence="1 2" key="1">
    <citation type="submission" date="2017-11" db="EMBL/GenBank/DDBJ databases">
        <title>Revising the taxonomy of the Acinetobacter lwoffii group: the description of Acinetobacter pseudolwoffii sp. nov. and emended description of Acinetobacter lwoffii.</title>
        <authorList>
            <person name="Nemec A."/>
            <person name="Radolfova-Krizova L."/>
        </authorList>
    </citation>
    <scope>NUCLEOTIDE SEQUENCE [LARGE SCALE GENOMIC DNA]</scope>
    <source>
        <strain evidence="1 2">ANC 5044</strain>
    </source>
</reference>
<dbReference type="GeneID" id="97175633"/>
<comment type="caution">
    <text evidence="1">The sequence shown here is derived from an EMBL/GenBank/DDBJ whole genome shotgun (WGS) entry which is preliminary data.</text>
</comment>
<evidence type="ECO:0000313" key="2">
    <source>
        <dbReference type="Proteomes" id="UP000243446"/>
    </source>
</evidence>
<dbReference type="RefSeq" id="WP_100534779.1">
    <property type="nucleotide sequence ID" value="NZ_CBDBYO010000014.1"/>
</dbReference>
<organism evidence="1 2">
    <name type="scientific">Acinetobacter pseudolwoffii</name>
    <dbReference type="NCBI Taxonomy" id="2053287"/>
    <lineage>
        <taxon>Bacteria</taxon>
        <taxon>Pseudomonadati</taxon>
        <taxon>Pseudomonadota</taxon>
        <taxon>Gammaproteobacteria</taxon>
        <taxon>Moraxellales</taxon>
        <taxon>Moraxellaceae</taxon>
        <taxon>Acinetobacter</taxon>
    </lineage>
</organism>
<sequence length="113" mass="13339">MQIVRTRENLELIHDKAIADAISTTMDELEEQYQEAYQATLYGWFVVCECEQDLTDPFTDLTFSLAEKLHAGEVEFVEKKQDWYEVYIMLNDNEGILVYVPNMIFEQYQLNVI</sequence>
<gene>
    <name evidence="1" type="ORF">CWI32_04775</name>
</gene>
<name>A0A2H9YSR6_9GAMM</name>
<evidence type="ECO:0000313" key="1">
    <source>
        <dbReference type="EMBL" id="PJO75698.1"/>
    </source>
</evidence>
<dbReference type="AlphaFoldDB" id="A0A2H9YSR6"/>